<accession>A0A6P6RUK8</accession>
<proteinExistence type="predicted"/>
<dbReference type="InterPro" id="IPR013078">
    <property type="entry name" value="His_Pase_superF_clade-1"/>
</dbReference>
<dbReference type="CDD" id="cd07067">
    <property type="entry name" value="HP_PGM_like"/>
    <property type="match status" value="1"/>
</dbReference>
<name>A0A6P6RUK8_9EIME</name>
<dbReference type="AlphaFoldDB" id="A0A6P6RUK8"/>
<dbReference type="Pfam" id="PF00300">
    <property type="entry name" value="His_Phos_1"/>
    <property type="match status" value="1"/>
</dbReference>
<evidence type="ECO:0000256" key="1">
    <source>
        <dbReference type="PIRSR" id="PIRSR613078-1"/>
    </source>
</evidence>
<feature type="binding site" evidence="2">
    <location>
        <position position="78"/>
    </location>
    <ligand>
        <name>substrate</name>
    </ligand>
</feature>
<feature type="active site" description="Proton donor/acceptor" evidence="1">
    <location>
        <position position="104"/>
    </location>
</feature>
<keyword evidence="3" id="KW-1185">Reference proteome</keyword>
<dbReference type="PANTHER" id="PTHR48100:SF1">
    <property type="entry name" value="HISTIDINE PHOSPHATASE FAMILY PROTEIN-RELATED"/>
    <property type="match status" value="1"/>
</dbReference>
<evidence type="ECO:0000256" key="2">
    <source>
        <dbReference type="PIRSR" id="PIRSR613078-2"/>
    </source>
</evidence>
<dbReference type="OrthoDB" id="354304at2759"/>
<evidence type="ECO:0000313" key="4">
    <source>
        <dbReference type="RefSeq" id="XP_026191536.1"/>
    </source>
</evidence>
<gene>
    <name evidence="4" type="primary">LOC34617882</name>
</gene>
<dbReference type="SMART" id="SM00855">
    <property type="entry name" value="PGAM"/>
    <property type="match status" value="1"/>
</dbReference>
<reference evidence="4" key="1">
    <citation type="submission" date="2025-08" db="UniProtKB">
        <authorList>
            <consortium name="RefSeq"/>
        </authorList>
    </citation>
    <scope>IDENTIFICATION</scope>
</reference>
<dbReference type="RefSeq" id="XP_026191536.1">
    <property type="nucleotide sequence ID" value="XM_026335751.1"/>
</dbReference>
<dbReference type="PANTHER" id="PTHR48100">
    <property type="entry name" value="BROAD-SPECIFICITY PHOSPHATASE YOR283W-RELATED"/>
    <property type="match status" value="1"/>
</dbReference>
<feature type="binding site" evidence="2">
    <location>
        <begin position="21"/>
        <end position="28"/>
    </location>
    <ligand>
        <name>substrate</name>
    </ligand>
</feature>
<dbReference type="InterPro" id="IPR050275">
    <property type="entry name" value="PGM_Phosphatase"/>
</dbReference>
<evidence type="ECO:0000313" key="3">
    <source>
        <dbReference type="Proteomes" id="UP000515125"/>
    </source>
</evidence>
<dbReference type="InterPro" id="IPR029033">
    <property type="entry name" value="His_PPase_superfam"/>
</dbReference>
<organism evidence="3 4">
    <name type="scientific">Cyclospora cayetanensis</name>
    <dbReference type="NCBI Taxonomy" id="88456"/>
    <lineage>
        <taxon>Eukaryota</taxon>
        <taxon>Sar</taxon>
        <taxon>Alveolata</taxon>
        <taxon>Apicomplexa</taxon>
        <taxon>Conoidasida</taxon>
        <taxon>Coccidia</taxon>
        <taxon>Eucoccidiorida</taxon>
        <taxon>Eimeriorina</taxon>
        <taxon>Eimeriidae</taxon>
        <taxon>Cyclospora</taxon>
    </lineage>
</organism>
<dbReference type="Proteomes" id="UP000515125">
    <property type="component" value="Unplaced"/>
</dbReference>
<dbReference type="GeneID" id="34617882"/>
<dbReference type="SUPFAM" id="SSF53254">
    <property type="entry name" value="Phosphoglycerate mutase-like"/>
    <property type="match status" value="1"/>
</dbReference>
<protein>
    <submittedName>
        <fullName evidence="4">Phosphoglycerate mutase-like protein 4</fullName>
    </submittedName>
</protein>
<dbReference type="GO" id="GO:0016791">
    <property type="term" value="F:phosphatase activity"/>
    <property type="evidence" value="ECO:0007669"/>
    <property type="project" value="TreeGrafter"/>
</dbReference>
<dbReference type="Gene3D" id="3.40.50.1240">
    <property type="entry name" value="Phosphoglycerate mutase-like"/>
    <property type="match status" value="1"/>
</dbReference>
<dbReference type="GO" id="GO:0005737">
    <property type="term" value="C:cytoplasm"/>
    <property type="evidence" value="ECO:0007669"/>
    <property type="project" value="TreeGrafter"/>
</dbReference>
<sequence length="287" mass="32637">MAAHLACAAELNYCCEVFAIRHGLTDYNAERRLQGQLDVPLNDIGREQCRECGKKLKSMIESGKNFQIEVIYSSPLNRTRESAEIIRQAAGIDCKIVLDGRIQEWNAGILQGHLLDELPVLFPKEWGAWNRSRDPGFVFPRGESFQQRYNRVKEFFLEVTARHTRQRIIVVTHGGVLDDLFRLVRNIPMNIKTNAPKLNAELHIVKAHTSKARTMPLMAEDNPSEDCWNDSPSASLTTSLTEAHPSESPEITWEIVRWGKMSKNDQRLAGKLEETPIDISLRAIEYA</sequence>
<feature type="active site" description="Tele-phosphohistidine intermediate" evidence="1">
    <location>
        <position position="22"/>
    </location>
</feature>